<evidence type="ECO:0000313" key="4">
    <source>
        <dbReference type="EMBL" id="BDI29225.1"/>
    </source>
</evidence>
<evidence type="ECO:0000259" key="3">
    <source>
        <dbReference type="Pfam" id="PF18911"/>
    </source>
</evidence>
<feature type="region of interest" description="Disordered" evidence="1">
    <location>
        <begin position="138"/>
        <end position="174"/>
    </location>
</feature>
<organism evidence="4 5">
    <name type="scientific">Capsulimonas corticalis</name>
    <dbReference type="NCBI Taxonomy" id="2219043"/>
    <lineage>
        <taxon>Bacteria</taxon>
        <taxon>Bacillati</taxon>
        <taxon>Armatimonadota</taxon>
        <taxon>Armatimonadia</taxon>
        <taxon>Capsulimonadales</taxon>
        <taxon>Capsulimonadaceae</taxon>
        <taxon>Capsulimonas</taxon>
    </lineage>
</organism>
<dbReference type="InterPro" id="IPR035986">
    <property type="entry name" value="PKD_dom_sf"/>
</dbReference>
<keyword evidence="5" id="KW-1185">Reference proteome</keyword>
<dbReference type="SUPFAM" id="SSF49299">
    <property type="entry name" value="PKD domain"/>
    <property type="match status" value="1"/>
</dbReference>
<feature type="compositionally biased region" description="Pro residues" evidence="1">
    <location>
        <begin position="142"/>
        <end position="151"/>
    </location>
</feature>
<dbReference type="KEGG" id="ccot:CCAX7_12760"/>
<dbReference type="AlphaFoldDB" id="A0A402D4C0"/>
<dbReference type="InterPro" id="IPR013783">
    <property type="entry name" value="Ig-like_fold"/>
</dbReference>
<feature type="chain" id="PRO_5043478707" description="PKD domain-containing protein" evidence="2">
    <location>
        <begin position="25"/>
        <end position="435"/>
    </location>
</feature>
<feature type="compositionally biased region" description="Gly residues" evidence="1">
    <location>
        <begin position="155"/>
        <end position="174"/>
    </location>
</feature>
<feature type="domain" description="PKD" evidence="3">
    <location>
        <begin position="346"/>
        <end position="430"/>
    </location>
</feature>
<sequence>MTRSTLLRGAAVFAAAAMVLPAGAAKPKKPAALPSLPLPVSKPKTAAAPAGLVVSKDLADETVLYSGQPAGQLGITTQNWGAGSAADTTELAYRNTHSLKITTYGLYAGGKVGFSKPVALGDRSAATNRIMQFYIRFGDAASPPPPEPPDTTTPGGPGGFPGGPGGYPGGPGGYPGGGGGYPGAPGGYPGGGGYPGAPAPMEQSFMGTSTFQSGVYTGGASVHLTQRGRGGGGRGGRGGFPGFGGGVGGGRAVNPDDQPWKPPVSHLRFLFTLANGAQYDVVRDVPGAASVDDTEDLRSAWLPIGVPLSVLKFPGAADSPLQSVTVGGDGYSVTYIGKISLVDDNTPITAWAGDTQDVAANDTVTLKARAEGGASTLHYSWDFDAADGITEQATGQTVTTTFTKPNETHTVTLTVSDVDGIKKPVTSTTIIKVED</sequence>
<dbReference type="OrthoDB" id="9802683at2"/>
<dbReference type="Pfam" id="PF18911">
    <property type="entry name" value="PKD_4"/>
    <property type="match status" value="1"/>
</dbReference>
<dbReference type="EMBL" id="AP025739">
    <property type="protein sequence ID" value="BDI29225.1"/>
    <property type="molecule type" value="Genomic_DNA"/>
</dbReference>
<keyword evidence="2" id="KW-0732">Signal</keyword>
<dbReference type="InterPro" id="IPR000601">
    <property type="entry name" value="PKD_dom"/>
</dbReference>
<reference evidence="4 5" key="1">
    <citation type="journal article" date="2019" name="Int. J. Syst. Evol. Microbiol.">
        <title>Capsulimonas corticalis gen. nov., sp. nov., an aerobic capsulated bacterium, of a novel bacterial order, Capsulimonadales ord. nov., of the class Armatimonadia of the phylum Armatimonadetes.</title>
        <authorList>
            <person name="Li J."/>
            <person name="Kudo C."/>
            <person name="Tonouchi A."/>
        </authorList>
    </citation>
    <scope>NUCLEOTIDE SEQUENCE [LARGE SCALE GENOMIC DNA]</scope>
    <source>
        <strain evidence="4 5">AX-7</strain>
    </source>
</reference>
<proteinExistence type="predicted"/>
<name>A0A402D4C0_9BACT</name>
<dbReference type="Proteomes" id="UP000287394">
    <property type="component" value="Chromosome"/>
</dbReference>
<protein>
    <recommendedName>
        <fullName evidence="3">PKD domain-containing protein</fullName>
    </recommendedName>
</protein>
<feature type="signal peptide" evidence="2">
    <location>
        <begin position="1"/>
        <end position="24"/>
    </location>
</feature>
<evidence type="ECO:0000256" key="2">
    <source>
        <dbReference type="SAM" id="SignalP"/>
    </source>
</evidence>
<gene>
    <name evidence="4" type="ORF">CCAX7_12760</name>
</gene>
<evidence type="ECO:0000313" key="5">
    <source>
        <dbReference type="Proteomes" id="UP000287394"/>
    </source>
</evidence>
<evidence type="ECO:0000256" key="1">
    <source>
        <dbReference type="SAM" id="MobiDB-lite"/>
    </source>
</evidence>
<dbReference type="RefSeq" id="WP_119324329.1">
    <property type="nucleotide sequence ID" value="NZ_AP025739.1"/>
</dbReference>
<accession>A0A402D4C0</accession>
<dbReference type="Gene3D" id="2.60.40.10">
    <property type="entry name" value="Immunoglobulins"/>
    <property type="match status" value="1"/>
</dbReference>